<reference evidence="1" key="2">
    <citation type="journal article" date="2015" name="Fish Shellfish Immunol.">
        <title>Early steps in the European eel (Anguilla anguilla)-Vibrio vulnificus interaction in the gills: Role of the RtxA13 toxin.</title>
        <authorList>
            <person name="Callol A."/>
            <person name="Pajuelo D."/>
            <person name="Ebbesson L."/>
            <person name="Teles M."/>
            <person name="MacKenzie S."/>
            <person name="Amaro C."/>
        </authorList>
    </citation>
    <scope>NUCLEOTIDE SEQUENCE</scope>
</reference>
<protein>
    <submittedName>
        <fullName evidence="1">Uncharacterized protein</fullName>
    </submittedName>
</protein>
<name>A0A0E9XPS1_ANGAN</name>
<proteinExistence type="predicted"/>
<reference evidence="1" key="1">
    <citation type="submission" date="2014-11" db="EMBL/GenBank/DDBJ databases">
        <authorList>
            <person name="Amaro Gonzalez C."/>
        </authorList>
    </citation>
    <scope>NUCLEOTIDE SEQUENCE</scope>
</reference>
<sequence length="13" mass="1470">MSILSHQDMASLH</sequence>
<accession>A0A0E9XPS1</accession>
<organism evidence="1">
    <name type="scientific">Anguilla anguilla</name>
    <name type="common">European freshwater eel</name>
    <name type="synonym">Muraena anguilla</name>
    <dbReference type="NCBI Taxonomy" id="7936"/>
    <lineage>
        <taxon>Eukaryota</taxon>
        <taxon>Metazoa</taxon>
        <taxon>Chordata</taxon>
        <taxon>Craniata</taxon>
        <taxon>Vertebrata</taxon>
        <taxon>Euteleostomi</taxon>
        <taxon>Actinopterygii</taxon>
        <taxon>Neopterygii</taxon>
        <taxon>Teleostei</taxon>
        <taxon>Anguilliformes</taxon>
        <taxon>Anguillidae</taxon>
        <taxon>Anguilla</taxon>
    </lineage>
</organism>
<evidence type="ECO:0000313" key="1">
    <source>
        <dbReference type="EMBL" id="JAI04417.1"/>
    </source>
</evidence>
<dbReference type="EMBL" id="GBXM01004161">
    <property type="protein sequence ID" value="JAI04417.1"/>
    <property type="molecule type" value="Transcribed_RNA"/>
</dbReference>